<dbReference type="SUPFAM" id="SSF51182">
    <property type="entry name" value="RmlC-like cupins"/>
    <property type="match status" value="1"/>
</dbReference>
<dbReference type="InterPro" id="IPR011051">
    <property type="entry name" value="RmlC_Cupin_sf"/>
</dbReference>
<comment type="caution">
    <text evidence="1">The sequence shown here is derived from an EMBL/GenBank/DDBJ whole genome shotgun (WGS) entry which is preliminary data.</text>
</comment>
<evidence type="ECO:0000313" key="1">
    <source>
        <dbReference type="EMBL" id="PWR02727.1"/>
    </source>
</evidence>
<dbReference type="InterPro" id="IPR014710">
    <property type="entry name" value="RmlC-like_jellyroll"/>
</dbReference>
<proteinExistence type="predicted"/>
<name>A0A2V2LHW1_9RHOB</name>
<dbReference type="OrthoDB" id="8561853at2"/>
<dbReference type="Proteomes" id="UP000245680">
    <property type="component" value="Unassembled WGS sequence"/>
</dbReference>
<organism evidence="1 2">
    <name type="scientific">Meridianimarinicoccus roseus</name>
    <dbReference type="NCBI Taxonomy" id="2072018"/>
    <lineage>
        <taxon>Bacteria</taxon>
        <taxon>Pseudomonadati</taxon>
        <taxon>Pseudomonadota</taxon>
        <taxon>Alphaproteobacteria</taxon>
        <taxon>Rhodobacterales</taxon>
        <taxon>Paracoccaceae</taxon>
        <taxon>Meridianimarinicoccus</taxon>
    </lineage>
</organism>
<keyword evidence="2" id="KW-1185">Reference proteome</keyword>
<reference evidence="1 2" key="1">
    <citation type="submission" date="2018-05" db="EMBL/GenBank/DDBJ databases">
        <title>Rhodobacteraceae gen. nov., sp. nov. isolated from sea water.</title>
        <authorList>
            <person name="Ren Y."/>
        </authorList>
    </citation>
    <scope>NUCLEOTIDE SEQUENCE [LARGE SCALE GENOMIC DNA]</scope>
    <source>
        <strain evidence="1 2">TG-679</strain>
    </source>
</reference>
<accession>A0A2V2LHW1</accession>
<sequence>MAGQAVLANLSGPTEHKGLRVDMLEELSPETMEATIGLSGYTMRMRAIRIAPGGQIARHSHEDRPGIVSVIDGEWIEGRPEGERAFDAAQLGTFPEREDTVHWVYNRSGGPATALVCDIAKATPDA</sequence>
<dbReference type="Gene3D" id="2.60.120.10">
    <property type="entry name" value="Jelly Rolls"/>
    <property type="match status" value="1"/>
</dbReference>
<protein>
    <recommendedName>
        <fullName evidence="3">Cupin</fullName>
    </recommendedName>
</protein>
<evidence type="ECO:0000313" key="2">
    <source>
        <dbReference type="Proteomes" id="UP000245680"/>
    </source>
</evidence>
<gene>
    <name evidence="1" type="ORF">DKT77_10570</name>
</gene>
<evidence type="ECO:0008006" key="3">
    <source>
        <dbReference type="Google" id="ProtNLM"/>
    </source>
</evidence>
<dbReference type="AlphaFoldDB" id="A0A2V2LHW1"/>
<dbReference type="EMBL" id="QGKU01000033">
    <property type="protein sequence ID" value="PWR02727.1"/>
    <property type="molecule type" value="Genomic_DNA"/>
</dbReference>